<dbReference type="AlphaFoldDB" id="A0A158E681"/>
<accession>A0A158E681</accession>
<dbReference type="Proteomes" id="UP000054903">
    <property type="component" value="Unassembled WGS sequence"/>
</dbReference>
<feature type="region of interest" description="Disordered" evidence="3">
    <location>
        <begin position="127"/>
        <end position="146"/>
    </location>
</feature>
<sequence length="492" mass="52678">MNPFTMFPRTLRLTALLPLAACALAACTVGPDYRGAPDIAPDATKSGAFVRTPAQGVVATHAPTAWWQALNDPQLNALIDAAFAHNPDLKMAQARLRQSRSQLRGQRANALPKVSGSAAALRMRSPDTSFFGSSGDDGSSGSSGSTGRGPVDFYTVGFDASWELDLFGGTRRAIEAASDEADAVHADLSDAQVSLAAEVASVYIDLRDQQERLALAERTADYQQQMLTLTEQRRARGTAAEVDVERLTTQVGTTRATLVPLQVQITDSLDQLAVLTGRAPGALDAELGARAPLPALPSSVPIGDPAAMLQERPDIRAAERRLASSNAQIGEHIADYFPKVTLLGDIGFSASEPSHLLRKQNFSWVGVPYLQWNLFDFGRTAANVDAAEAARDEAQARYEKAVLGALKDANSSLSRYGNQREHVARLQQVQASAERSAALVRQRYTAGVSTLIDLLDAQRTQFAAQQDVVAAQGELLRDFVALQKSLGLGWAS</sequence>
<dbReference type="Gene3D" id="1.20.1600.10">
    <property type="entry name" value="Outer membrane efflux proteins (OEP)"/>
    <property type="match status" value="1"/>
</dbReference>
<keyword evidence="2" id="KW-0812">Transmembrane</keyword>
<protein>
    <submittedName>
        <fullName evidence="4">RND efflux system outer membrane lipoprotein</fullName>
    </submittedName>
</protein>
<dbReference type="InterPro" id="IPR010131">
    <property type="entry name" value="MdtP/NodT-like"/>
</dbReference>
<dbReference type="GO" id="GO:0015562">
    <property type="term" value="F:efflux transmembrane transporter activity"/>
    <property type="evidence" value="ECO:0007669"/>
    <property type="project" value="InterPro"/>
</dbReference>
<keyword evidence="2" id="KW-0732">Signal</keyword>
<evidence type="ECO:0000313" key="4">
    <source>
        <dbReference type="EMBL" id="SAL02391.1"/>
    </source>
</evidence>
<dbReference type="PANTHER" id="PTHR30203:SF25">
    <property type="entry name" value="OUTER MEMBRANE PROTEIN-RELATED"/>
    <property type="match status" value="1"/>
</dbReference>
<feature type="compositionally biased region" description="Low complexity" evidence="3">
    <location>
        <begin position="128"/>
        <end position="145"/>
    </location>
</feature>
<gene>
    <name evidence="4" type="ORF">AWB77_06539</name>
</gene>
<keyword evidence="2 4" id="KW-0449">Lipoprotein</keyword>
<dbReference type="GO" id="GO:0005886">
    <property type="term" value="C:plasma membrane"/>
    <property type="evidence" value="ECO:0007669"/>
    <property type="project" value="UniProtKB-SubCell"/>
</dbReference>
<dbReference type="Pfam" id="PF02321">
    <property type="entry name" value="OEP"/>
    <property type="match status" value="2"/>
</dbReference>
<keyword evidence="2" id="KW-1134">Transmembrane beta strand</keyword>
<dbReference type="OrthoDB" id="9770517at2"/>
<dbReference type="InterPro" id="IPR003423">
    <property type="entry name" value="OMP_efflux"/>
</dbReference>
<dbReference type="NCBIfam" id="TIGR01845">
    <property type="entry name" value="outer_NodT"/>
    <property type="match status" value="1"/>
</dbReference>
<comment type="subcellular location">
    <subcellularLocation>
        <location evidence="2">Cell membrane</location>
        <topology evidence="2">Lipid-anchor</topology>
    </subcellularLocation>
</comment>
<evidence type="ECO:0000313" key="5">
    <source>
        <dbReference type="Proteomes" id="UP000054903"/>
    </source>
</evidence>
<comment type="similarity">
    <text evidence="1 2">Belongs to the outer membrane factor (OMF) (TC 1.B.17) family.</text>
</comment>
<feature type="signal peptide" evidence="2">
    <location>
        <begin position="1"/>
        <end position="25"/>
    </location>
</feature>
<evidence type="ECO:0000256" key="3">
    <source>
        <dbReference type="SAM" id="MobiDB-lite"/>
    </source>
</evidence>
<dbReference type="Gene3D" id="2.20.200.10">
    <property type="entry name" value="Outer membrane efflux proteins (OEP)"/>
    <property type="match status" value="1"/>
</dbReference>
<dbReference type="EMBL" id="FCNX02000025">
    <property type="protein sequence ID" value="SAL02391.1"/>
    <property type="molecule type" value="Genomic_DNA"/>
</dbReference>
<dbReference type="SUPFAM" id="SSF56954">
    <property type="entry name" value="Outer membrane efflux proteins (OEP)"/>
    <property type="match status" value="1"/>
</dbReference>
<feature type="chain" id="PRO_5007359951" evidence="2">
    <location>
        <begin position="26"/>
        <end position="492"/>
    </location>
</feature>
<name>A0A158E681_9BURK</name>
<keyword evidence="5" id="KW-1185">Reference proteome</keyword>
<evidence type="ECO:0000256" key="2">
    <source>
        <dbReference type="RuleBase" id="RU362097"/>
    </source>
</evidence>
<reference evidence="4" key="1">
    <citation type="submission" date="2016-01" db="EMBL/GenBank/DDBJ databases">
        <authorList>
            <person name="Peeters C."/>
        </authorList>
    </citation>
    <scope>NUCLEOTIDE SEQUENCE</scope>
    <source>
        <strain evidence="4">LMG 29320</strain>
    </source>
</reference>
<keyword evidence="2" id="KW-0564">Palmitate</keyword>
<keyword evidence="2" id="KW-0472">Membrane</keyword>
<comment type="caution">
    <text evidence="4">The sequence shown here is derived from an EMBL/GenBank/DDBJ whole genome shotgun (WGS) entry which is preliminary data.</text>
</comment>
<dbReference type="PANTHER" id="PTHR30203">
    <property type="entry name" value="OUTER MEMBRANE CATION EFFLUX PROTEIN"/>
    <property type="match status" value="1"/>
</dbReference>
<evidence type="ECO:0000256" key="1">
    <source>
        <dbReference type="ARBA" id="ARBA00007613"/>
    </source>
</evidence>
<dbReference type="RefSeq" id="WP_061138506.1">
    <property type="nucleotide sequence ID" value="NZ_FCNX02000025.1"/>
</dbReference>
<proteinExistence type="inferred from homology"/>
<dbReference type="STRING" id="1777138.AWB77_06539"/>
<organism evidence="4 5">
    <name type="scientific">Caballeronia fortuita</name>
    <dbReference type="NCBI Taxonomy" id="1777138"/>
    <lineage>
        <taxon>Bacteria</taxon>
        <taxon>Pseudomonadati</taxon>
        <taxon>Pseudomonadota</taxon>
        <taxon>Betaproteobacteria</taxon>
        <taxon>Burkholderiales</taxon>
        <taxon>Burkholderiaceae</taxon>
        <taxon>Caballeronia</taxon>
    </lineage>
</organism>